<proteinExistence type="inferred from homology"/>
<keyword evidence="5 6" id="KW-0472">Membrane</keyword>
<comment type="similarity">
    <text evidence="2">Belongs to the autoinducer-2 exporter (AI-2E) (TC 2.A.86) family.</text>
</comment>
<feature type="transmembrane region" description="Helical" evidence="6">
    <location>
        <begin position="260"/>
        <end position="284"/>
    </location>
</feature>
<evidence type="ECO:0000256" key="3">
    <source>
        <dbReference type="ARBA" id="ARBA00022692"/>
    </source>
</evidence>
<sequence length="365" mass="40962">MENSKEYKVNRYFFLAIIIALAIFLVFSLIQFFTAFLLAIIIYILGKPLSDWLIKRRRWRKSMAALLIIALSFFIILLPVITLVSLLYDKISSVITHPESILSSLKSFDAYMQNRFGLKLISDKNITELQSYATSGLSVILSQGLSFFSTIIMSYFFLYFMMINTGKMEAAIVFYLPFKKDKLLLFGNELVAQTFSNSVGIPLIAVAQGICGYISFLIAGVPEPGFWGIIAGFASVIPVVGTGIVWVPISIYLFATGNNWQGFFVIIWGLLIMGSADNVIRFLLAKRMADVHPIVTVLGVIMGLKYFGVAGLIFGPILISFFILLLKIYYLEYQKPAAAKRTSKPRQLMPSYMQPFLGGNIKKKK</sequence>
<keyword evidence="4 6" id="KW-1133">Transmembrane helix</keyword>
<feature type="transmembrane region" description="Helical" evidence="6">
    <location>
        <begin position="198"/>
        <end position="219"/>
    </location>
</feature>
<gene>
    <name evidence="7" type="ORF">FRZ67_09540</name>
</gene>
<evidence type="ECO:0000256" key="1">
    <source>
        <dbReference type="ARBA" id="ARBA00004141"/>
    </source>
</evidence>
<evidence type="ECO:0000313" key="8">
    <source>
        <dbReference type="Proteomes" id="UP000321533"/>
    </source>
</evidence>
<keyword evidence="3 6" id="KW-0812">Transmembrane</keyword>
<evidence type="ECO:0000256" key="4">
    <source>
        <dbReference type="ARBA" id="ARBA00022989"/>
    </source>
</evidence>
<protein>
    <submittedName>
        <fullName evidence="7">AI-2E family transporter</fullName>
    </submittedName>
</protein>
<keyword evidence="8" id="KW-1185">Reference proteome</keyword>
<evidence type="ECO:0000256" key="6">
    <source>
        <dbReference type="SAM" id="Phobius"/>
    </source>
</evidence>
<dbReference type="Pfam" id="PF01594">
    <property type="entry name" value="AI-2E_transport"/>
    <property type="match status" value="1"/>
</dbReference>
<feature type="transmembrane region" description="Helical" evidence="6">
    <location>
        <begin position="226"/>
        <end position="254"/>
    </location>
</feature>
<organism evidence="7 8">
    <name type="scientific">Panacibacter ginsenosidivorans</name>
    <dbReference type="NCBI Taxonomy" id="1813871"/>
    <lineage>
        <taxon>Bacteria</taxon>
        <taxon>Pseudomonadati</taxon>
        <taxon>Bacteroidota</taxon>
        <taxon>Chitinophagia</taxon>
        <taxon>Chitinophagales</taxon>
        <taxon>Chitinophagaceae</taxon>
        <taxon>Panacibacter</taxon>
    </lineage>
</organism>
<comment type="subcellular location">
    <subcellularLocation>
        <location evidence="1">Membrane</location>
        <topology evidence="1">Multi-pass membrane protein</topology>
    </subcellularLocation>
</comment>
<dbReference type="AlphaFoldDB" id="A0A5B8V9X9"/>
<accession>A0A5B8V9X9</accession>
<dbReference type="EMBL" id="CP042435">
    <property type="protein sequence ID" value="QEC67526.1"/>
    <property type="molecule type" value="Genomic_DNA"/>
</dbReference>
<dbReference type="GO" id="GO:0016020">
    <property type="term" value="C:membrane"/>
    <property type="evidence" value="ECO:0007669"/>
    <property type="project" value="UniProtKB-SubCell"/>
</dbReference>
<dbReference type="OrthoDB" id="9773730at2"/>
<feature type="transmembrane region" description="Helical" evidence="6">
    <location>
        <begin position="12"/>
        <end position="45"/>
    </location>
</feature>
<feature type="transmembrane region" description="Helical" evidence="6">
    <location>
        <begin position="313"/>
        <end position="331"/>
    </location>
</feature>
<dbReference type="Proteomes" id="UP000321533">
    <property type="component" value="Chromosome"/>
</dbReference>
<evidence type="ECO:0000256" key="5">
    <source>
        <dbReference type="ARBA" id="ARBA00023136"/>
    </source>
</evidence>
<name>A0A5B8V9X9_9BACT</name>
<dbReference type="RefSeq" id="WP_147189333.1">
    <property type="nucleotide sequence ID" value="NZ_CP042435.1"/>
</dbReference>
<dbReference type="PANTHER" id="PTHR21716">
    <property type="entry name" value="TRANSMEMBRANE PROTEIN"/>
    <property type="match status" value="1"/>
</dbReference>
<evidence type="ECO:0000313" key="7">
    <source>
        <dbReference type="EMBL" id="QEC67526.1"/>
    </source>
</evidence>
<evidence type="ECO:0000256" key="2">
    <source>
        <dbReference type="ARBA" id="ARBA00009773"/>
    </source>
</evidence>
<dbReference type="InterPro" id="IPR002549">
    <property type="entry name" value="AI-2E-like"/>
</dbReference>
<reference evidence="7 8" key="1">
    <citation type="journal article" date="2016" name="Int. J. Syst. Evol. Microbiol.">
        <title>Panacibacter ginsenosidivorans gen. nov., sp. nov., with ginsenoside converting activity isolated from soil of a ginseng field.</title>
        <authorList>
            <person name="Siddiqi M.Z."/>
            <person name="Muhammad Shafi S."/>
            <person name="Choi K.D."/>
            <person name="Im W.T."/>
        </authorList>
    </citation>
    <scope>NUCLEOTIDE SEQUENCE [LARGE SCALE GENOMIC DNA]</scope>
    <source>
        <strain evidence="7 8">Gsoil1550</strain>
    </source>
</reference>
<dbReference type="PANTHER" id="PTHR21716:SF4">
    <property type="entry name" value="TRANSMEMBRANE PROTEIN 245"/>
    <property type="match status" value="1"/>
</dbReference>
<feature type="transmembrane region" description="Helical" evidence="6">
    <location>
        <begin position="66"/>
        <end position="88"/>
    </location>
</feature>
<dbReference type="KEGG" id="pgin:FRZ67_09540"/>